<dbReference type="eggNOG" id="ENOG502S41Q">
    <property type="taxonomic scope" value="Eukaryota"/>
</dbReference>
<accession>C1EA45</accession>
<dbReference type="KEGG" id="mis:MICPUN_59943"/>
<sequence length="294" mass="31300">MSAPSPPPPRPPLPPPGVDQSAWPAPPKCPGSALCDASGADMRRQAPKVFDVVFHTTTGDVRVRAWRDLAPAGADRLYNLARLGYYDSSPLYRILPGFVAQFGVAADPSVSAVYDWRKNSPGAILPDEPTHASSSGNAKHWISYSASYDSITGTATNRTAELFINLADNRDRLDAKGFAAFAKVIQGEGAVDEWFAGYGEMRGACDLHRDRGWVCDGPEETQLYARGVGYVNSDFPRLDRIGRCDVDVDPKGADVDDGIEHLSHLGSHSATSWLAIALVCVCGAGAWGAAGLGG</sequence>
<feature type="compositionally biased region" description="Pro residues" evidence="1">
    <location>
        <begin position="1"/>
        <end position="17"/>
    </location>
</feature>
<dbReference type="InParanoid" id="C1EA45"/>
<gene>
    <name evidence="3" type="ORF">MICPUN_59943</name>
</gene>
<dbReference type="InterPro" id="IPR002130">
    <property type="entry name" value="Cyclophilin-type_PPIase_dom"/>
</dbReference>
<dbReference type="InterPro" id="IPR029000">
    <property type="entry name" value="Cyclophilin-like_dom_sf"/>
</dbReference>
<evidence type="ECO:0000256" key="1">
    <source>
        <dbReference type="SAM" id="MobiDB-lite"/>
    </source>
</evidence>
<dbReference type="Gene3D" id="2.40.100.10">
    <property type="entry name" value="Cyclophilin-like"/>
    <property type="match status" value="1"/>
</dbReference>
<dbReference type="STRING" id="296587.C1EA45"/>
<proteinExistence type="predicted"/>
<organism evidence="3 4">
    <name type="scientific">Micromonas commoda (strain RCC299 / NOUM17 / CCMP2709)</name>
    <name type="common">Picoplanktonic green alga</name>
    <dbReference type="NCBI Taxonomy" id="296587"/>
    <lineage>
        <taxon>Eukaryota</taxon>
        <taxon>Viridiplantae</taxon>
        <taxon>Chlorophyta</taxon>
        <taxon>Mamiellophyceae</taxon>
        <taxon>Mamiellales</taxon>
        <taxon>Mamiellaceae</taxon>
        <taxon>Micromonas</taxon>
    </lineage>
</organism>
<evidence type="ECO:0000259" key="2">
    <source>
        <dbReference type="PROSITE" id="PS50072"/>
    </source>
</evidence>
<dbReference type="GeneID" id="8245175"/>
<feature type="region of interest" description="Disordered" evidence="1">
    <location>
        <begin position="1"/>
        <end position="29"/>
    </location>
</feature>
<dbReference type="OMA" id="NAKHWIS"/>
<evidence type="ECO:0000313" key="3">
    <source>
        <dbReference type="EMBL" id="ACO64793.1"/>
    </source>
</evidence>
<dbReference type="RefSeq" id="XP_002503535.1">
    <property type="nucleotide sequence ID" value="XM_002503489.1"/>
</dbReference>
<dbReference type="EMBL" id="CP001328">
    <property type="protein sequence ID" value="ACO64793.1"/>
    <property type="molecule type" value="Genomic_DNA"/>
</dbReference>
<feature type="domain" description="PPIase cyclophilin-type" evidence="2">
    <location>
        <begin position="53"/>
        <end position="193"/>
    </location>
</feature>
<dbReference type="Proteomes" id="UP000002009">
    <property type="component" value="Chromosome 7"/>
</dbReference>
<dbReference type="SUPFAM" id="SSF50891">
    <property type="entry name" value="Cyclophilin-like"/>
    <property type="match status" value="1"/>
</dbReference>
<dbReference type="Pfam" id="PF00160">
    <property type="entry name" value="Pro_isomerase"/>
    <property type="match status" value="1"/>
</dbReference>
<evidence type="ECO:0000313" key="4">
    <source>
        <dbReference type="Proteomes" id="UP000002009"/>
    </source>
</evidence>
<name>C1EA45_MICCC</name>
<dbReference type="PROSITE" id="PS50072">
    <property type="entry name" value="CSA_PPIASE_2"/>
    <property type="match status" value="1"/>
</dbReference>
<keyword evidence="4" id="KW-1185">Reference proteome</keyword>
<dbReference type="AlphaFoldDB" id="C1EA45"/>
<dbReference type="OrthoDB" id="423037at2759"/>
<protein>
    <recommendedName>
        <fullName evidence="2">PPIase cyclophilin-type domain-containing protein</fullName>
    </recommendedName>
</protein>
<dbReference type="GO" id="GO:0003755">
    <property type="term" value="F:peptidyl-prolyl cis-trans isomerase activity"/>
    <property type="evidence" value="ECO:0007669"/>
    <property type="project" value="InterPro"/>
</dbReference>
<reference evidence="3 4" key="1">
    <citation type="journal article" date="2009" name="Science">
        <title>Green evolution and dynamic adaptations revealed by genomes of the marine picoeukaryotes Micromonas.</title>
        <authorList>
            <person name="Worden A.Z."/>
            <person name="Lee J.H."/>
            <person name="Mock T."/>
            <person name="Rouze P."/>
            <person name="Simmons M.P."/>
            <person name="Aerts A.L."/>
            <person name="Allen A.E."/>
            <person name="Cuvelier M.L."/>
            <person name="Derelle E."/>
            <person name="Everett M.V."/>
            <person name="Foulon E."/>
            <person name="Grimwood J."/>
            <person name="Gundlach H."/>
            <person name="Henrissat B."/>
            <person name="Napoli C."/>
            <person name="McDonald S.M."/>
            <person name="Parker M.S."/>
            <person name="Rombauts S."/>
            <person name="Salamov A."/>
            <person name="Von Dassow P."/>
            <person name="Badger J.H."/>
            <person name="Coutinho P.M."/>
            <person name="Demir E."/>
            <person name="Dubchak I."/>
            <person name="Gentemann C."/>
            <person name="Eikrem W."/>
            <person name="Gready J.E."/>
            <person name="John U."/>
            <person name="Lanier W."/>
            <person name="Lindquist E.A."/>
            <person name="Lucas S."/>
            <person name="Mayer K.F."/>
            <person name="Moreau H."/>
            <person name="Not F."/>
            <person name="Otillar R."/>
            <person name="Panaud O."/>
            <person name="Pangilinan J."/>
            <person name="Paulsen I."/>
            <person name="Piegu B."/>
            <person name="Poliakov A."/>
            <person name="Robbens S."/>
            <person name="Schmutz J."/>
            <person name="Toulza E."/>
            <person name="Wyss T."/>
            <person name="Zelensky A."/>
            <person name="Zhou K."/>
            <person name="Armbrust E.V."/>
            <person name="Bhattacharya D."/>
            <person name="Goodenough U.W."/>
            <person name="Van de Peer Y."/>
            <person name="Grigoriev I.V."/>
        </authorList>
    </citation>
    <scope>NUCLEOTIDE SEQUENCE [LARGE SCALE GENOMIC DNA]</scope>
    <source>
        <strain evidence="4">RCC299 / NOUM17</strain>
    </source>
</reference>